<proteinExistence type="inferred from homology"/>
<dbReference type="PANTHER" id="PTHR30408:SF12">
    <property type="entry name" value="TYPE I RESTRICTION ENZYME MJAVIII SPECIFICITY SUBUNIT"/>
    <property type="match status" value="1"/>
</dbReference>
<evidence type="ECO:0000313" key="6">
    <source>
        <dbReference type="Proteomes" id="UP000075683"/>
    </source>
</evidence>
<dbReference type="GO" id="GO:0003677">
    <property type="term" value="F:DNA binding"/>
    <property type="evidence" value="ECO:0007669"/>
    <property type="project" value="UniProtKB-KW"/>
</dbReference>
<reference evidence="5 6" key="1">
    <citation type="submission" date="2016-01" db="EMBL/GenBank/DDBJ databases">
        <title>Draft Genome Sequences of Seven Thermophilic Sporeformers Isolated from Foods.</title>
        <authorList>
            <person name="Berendsen E.M."/>
            <person name="Wells-Bennik M.H."/>
            <person name="Krawcyk A.O."/>
            <person name="De Jong A."/>
            <person name="Holsappel S."/>
            <person name="Eijlander R.T."/>
            <person name="Kuipers O.P."/>
        </authorList>
    </citation>
    <scope>NUCLEOTIDE SEQUENCE [LARGE SCALE GENOMIC DNA]</scope>
    <source>
        <strain evidence="5 6">B4135</strain>
    </source>
</reference>
<accession>A0A150M9Q4</accession>
<evidence type="ECO:0000256" key="3">
    <source>
        <dbReference type="ARBA" id="ARBA00023125"/>
    </source>
</evidence>
<evidence type="ECO:0000256" key="1">
    <source>
        <dbReference type="ARBA" id="ARBA00010923"/>
    </source>
</evidence>
<dbReference type="Gene3D" id="3.90.220.20">
    <property type="entry name" value="DNA methylase specificity domains"/>
    <property type="match status" value="1"/>
</dbReference>
<comment type="caution">
    <text evidence="5">The sequence shown here is derived from an EMBL/GenBank/DDBJ whole genome shotgun (WGS) entry which is preliminary data.</text>
</comment>
<evidence type="ECO:0000313" key="5">
    <source>
        <dbReference type="EMBL" id="KYD21065.1"/>
    </source>
</evidence>
<dbReference type="Proteomes" id="UP000075683">
    <property type="component" value="Unassembled WGS sequence"/>
</dbReference>
<dbReference type="SUPFAM" id="SSF116734">
    <property type="entry name" value="DNA methylase specificity domain"/>
    <property type="match status" value="1"/>
</dbReference>
<name>A0A150M9Q4_9BACI</name>
<dbReference type="Pfam" id="PF01420">
    <property type="entry name" value="Methylase_S"/>
    <property type="match status" value="1"/>
</dbReference>
<protein>
    <recommendedName>
        <fullName evidence="4">Type I restriction modification DNA specificity domain-containing protein</fullName>
    </recommendedName>
</protein>
<dbReference type="RefSeq" id="WP_061568361.1">
    <property type="nucleotide sequence ID" value="NZ_LQYT01000023.1"/>
</dbReference>
<dbReference type="AlphaFoldDB" id="A0A150M9Q4"/>
<dbReference type="PATRIC" id="fig|301148.3.peg.2282"/>
<dbReference type="STRING" id="301148.B4135_1705"/>
<dbReference type="InterPro" id="IPR044946">
    <property type="entry name" value="Restrct_endonuc_typeI_TRD_sf"/>
</dbReference>
<dbReference type="EMBL" id="LQYT01000023">
    <property type="protein sequence ID" value="KYD21065.1"/>
    <property type="molecule type" value="Genomic_DNA"/>
</dbReference>
<feature type="domain" description="Type I restriction modification DNA specificity" evidence="4">
    <location>
        <begin position="3"/>
        <end position="169"/>
    </location>
</feature>
<gene>
    <name evidence="5" type="ORF">B4135_1705</name>
</gene>
<dbReference type="InterPro" id="IPR000055">
    <property type="entry name" value="Restrct_endonuc_typeI_TRD"/>
</dbReference>
<organism evidence="5 6">
    <name type="scientific">Caldibacillus debilis</name>
    <dbReference type="NCBI Taxonomy" id="301148"/>
    <lineage>
        <taxon>Bacteria</taxon>
        <taxon>Bacillati</taxon>
        <taxon>Bacillota</taxon>
        <taxon>Bacilli</taxon>
        <taxon>Bacillales</taxon>
        <taxon>Bacillaceae</taxon>
        <taxon>Caldibacillus</taxon>
    </lineage>
</organism>
<dbReference type="InterPro" id="IPR052021">
    <property type="entry name" value="Type-I_RS_S_subunit"/>
</dbReference>
<dbReference type="OrthoDB" id="5360691at2"/>
<comment type="similarity">
    <text evidence="1">Belongs to the type-I restriction system S methylase family.</text>
</comment>
<dbReference type="GO" id="GO:0009307">
    <property type="term" value="P:DNA restriction-modification system"/>
    <property type="evidence" value="ECO:0007669"/>
    <property type="project" value="UniProtKB-KW"/>
</dbReference>
<keyword evidence="3" id="KW-0238">DNA-binding</keyword>
<evidence type="ECO:0000259" key="4">
    <source>
        <dbReference type="Pfam" id="PF01420"/>
    </source>
</evidence>
<keyword evidence="2" id="KW-0680">Restriction system</keyword>
<dbReference type="PANTHER" id="PTHR30408">
    <property type="entry name" value="TYPE-1 RESTRICTION ENZYME ECOKI SPECIFICITY PROTEIN"/>
    <property type="match status" value="1"/>
</dbReference>
<evidence type="ECO:0000256" key="2">
    <source>
        <dbReference type="ARBA" id="ARBA00022747"/>
    </source>
</evidence>
<sequence length="194" mass="22312">MYLGEIARIKVGLVVSRKKAEVDLEVKAEYPLISLKNIQADGTFTDEPIEMFKSKEVLDAEFFTREGNILVRLSHPNTAVLIDKEQEGLLIPSYFANVEIIDTNVLPGYVAWYLNTDKVKGELLKSQTGTHIPSTNKQILEKISIPELDLDKQQKITEIQQLYRKEKRLYQKLMAEKEKFYKAITYSIIKMNEG</sequence>